<accession>A0A0A1MYB5</accession>
<dbReference type="RefSeq" id="WP_042535397.1">
    <property type="nucleotide sequence ID" value="NZ_CAXOIH010000001.1"/>
</dbReference>
<dbReference type="Proteomes" id="UP000040453">
    <property type="component" value="Unassembled WGS sequence"/>
</dbReference>
<dbReference type="EMBL" id="CDGG01000001">
    <property type="protein sequence ID" value="CEI84519.1"/>
    <property type="molecule type" value="Genomic_DNA"/>
</dbReference>
<proteinExistence type="predicted"/>
<reference evidence="1 2" key="1">
    <citation type="submission" date="2014-11" db="EMBL/GenBank/DDBJ databases">
        <authorList>
            <person name="Urmite Genomes Urmite Genomes"/>
        </authorList>
    </citation>
    <scope>NUCLEOTIDE SEQUENCE [LARGE SCALE GENOMIC DNA]</scope>
    <source>
        <strain evidence="1 2">Oc5</strain>
    </source>
</reference>
<evidence type="ECO:0000313" key="1">
    <source>
        <dbReference type="EMBL" id="CEI84519.1"/>
    </source>
</evidence>
<evidence type="ECO:0000313" key="2">
    <source>
        <dbReference type="Proteomes" id="UP000040453"/>
    </source>
</evidence>
<dbReference type="AlphaFoldDB" id="A0A0A1MYB5"/>
<name>A0A0A1MYB5_9BACI</name>
<gene>
    <name evidence="1" type="ORF">BN997_04469</name>
</gene>
<keyword evidence="2" id="KW-1185">Reference proteome</keyword>
<dbReference type="OrthoDB" id="9860238at2"/>
<sequence length="63" mass="7198">MEAFDIYTNGAQHTVVANSQKEANEYFKNISRKKIIYSEPVAGPGIISWSIRDTSEFNNMEKQ</sequence>
<organism evidence="1 2">
    <name type="scientific">Oceanobacillus oncorhynchi</name>
    <dbReference type="NCBI Taxonomy" id="545501"/>
    <lineage>
        <taxon>Bacteria</taxon>
        <taxon>Bacillati</taxon>
        <taxon>Bacillota</taxon>
        <taxon>Bacilli</taxon>
        <taxon>Bacillales</taxon>
        <taxon>Bacillaceae</taxon>
        <taxon>Oceanobacillus</taxon>
    </lineage>
</organism>
<protein>
    <submittedName>
        <fullName evidence="1">Uncharacterized protein</fullName>
    </submittedName>
</protein>
<dbReference type="STRING" id="545501.BN997_04469"/>